<sequence>MRAAAGRFRRGLRFRRGGQRHGRFGARGGGGGGGGRRVGVRGRDGARLRRRRVRRADGAARLLGHDAGRARRGGLGGVHVGVGAGRQPGHGALVEDGGVSERGRRGMGGEHQSRRRDRRDNVRSDDGLHHHNCR</sequence>
<feature type="region of interest" description="Disordered" evidence="1">
    <location>
        <begin position="1"/>
        <end position="47"/>
    </location>
</feature>
<protein>
    <submittedName>
        <fullName evidence="2">Uncharacterized protein</fullName>
    </submittedName>
</protein>
<evidence type="ECO:0000256" key="1">
    <source>
        <dbReference type="SAM" id="MobiDB-lite"/>
    </source>
</evidence>
<comment type="caution">
    <text evidence="2">The sequence shown here is derived from an EMBL/GenBank/DDBJ whole genome shotgun (WGS) entry which is preliminary data.</text>
</comment>
<proteinExistence type="predicted"/>
<accession>A0A8H8A215</accession>
<evidence type="ECO:0000313" key="2">
    <source>
        <dbReference type="EMBL" id="KAG5463515.1"/>
    </source>
</evidence>
<feature type="compositionally biased region" description="Basic and acidic residues" evidence="1">
    <location>
        <begin position="99"/>
        <end position="134"/>
    </location>
</feature>
<dbReference type="Proteomes" id="UP000673691">
    <property type="component" value="Unassembled WGS sequence"/>
</dbReference>
<reference evidence="2 3" key="1">
    <citation type="journal article" name="Sci. Rep.">
        <title>Genome-scale phylogenetic analyses confirm Olpidium as the closest living zoosporic fungus to the non-flagellated, terrestrial fungi.</title>
        <authorList>
            <person name="Chang Y."/>
            <person name="Rochon D."/>
            <person name="Sekimoto S."/>
            <person name="Wang Y."/>
            <person name="Chovatia M."/>
            <person name="Sandor L."/>
            <person name="Salamov A."/>
            <person name="Grigoriev I.V."/>
            <person name="Stajich J.E."/>
            <person name="Spatafora J.W."/>
        </authorList>
    </citation>
    <scope>NUCLEOTIDE SEQUENCE [LARGE SCALE GENOMIC DNA]</scope>
    <source>
        <strain evidence="2">S191</strain>
    </source>
</reference>
<feature type="region of interest" description="Disordered" evidence="1">
    <location>
        <begin position="64"/>
        <end position="134"/>
    </location>
</feature>
<dbReference type="AlphaFoldDB" id="A0A8H8A215"/>
<name>A0A8H8A215_9FUNG</name>
<dbReference type="EMBL" id="JAEFCI010000481">
    <property type="protein sequence ID" value="KAG5463515.1"/>
    <property type="molecule type" value="Genomic_DNA"/>
</dbReference>
<feature type="compositionally biased region" description="Gly residues" evidence="1">
    <location>
        <begin position="25"/>
        <end position="37"/>
    </location>
</feature>
<organism evidence="2 3">
    <name type="scientific">Olpidium bornovanus</name>
    <dbReference type="NCBI Taxonomy" id="278681"/>
    <lineage>
        <taxon>Eukaryota</taxon>
        <taxon>Fungi</taxon>
        <taxon>Fungi incertae sedis</taxon>
        <taxon>Olpidiomycota</taxon>
        <taxon>Olpidiomycotina</taxon>
        <taxon>Olpidiomycetes</taxon>
        <taxon>Olpidiales</taxon>
        <taxon>Olpidiaceae</taxon>
        <taxon>Olpidium</taxon>
    </lineage>
</organism>
<evidence type="ECO:0000313" key="3">
    <source>
        <dbReference type="Proteomes" id="UP000673691"/>
    </source>
</evidence>
<gene>
    <name evidence="2" type="ORF">BJ554DRAFT_6818</name>
</gene>
<feature type="non-terminal residue" evidence="2">
    <location>
        <position position="134"/>
    </location>
</feature>
<keyword evidence="3" id="KW-1185">Reference proteome</keyword>
<feature type="compositionally biased region" description="Basic residues" evidence="1">
    <location>
        <begin position="7"/>
        <end position="24"/>
    </location>
</feature>
<feature type="compositionally biased region" description="Gly residues" evidence="1">
    <location>
        <begin position="73"/>
        <end position="88"/>
    </location>
</feature>